<gene>
    <name evidence="3" type="ORF">EXU30_15225</name>
</gene>
<dbReference type="Proteomes" id="UP000291106">
    <property type="component" value="Chromosome"/>
</dbReference>
<evidence type="ECO:0000313" key="3">
    <source>
        <dbReference type="EMBL" id="QBF84934.1"/>
    </source>
</evidence>
<dbReference type="Pfam" id="PF01832">
    <property type="entry name" value="Glucosaminidase"/>
    <property type="match status" value="1"/>
</dbReference>
<proteinExistence type="predicted"/>
<dbReference type="EMBL" id="CP036200">
    <property type="protein sequence ID" value="QBF84934.1"/>
    <property type="molecule type" value="Genomic_DNA"/>
</dbReference>
<dbReference type="Gene3D" id="1.10.530.10">
    <property type="match status" value="1"/>
</dbReference>
<sequence length="371" mass="41482">MASIGLVGCKDNSDLPQAGSLDAANVEGANAKTASQSNTAPNDGADNSEADEQKKSEQHAANANNSTAIVEEVELPHLENRNNTGLQKSFRYVSNNRPSKPAKDVEIDSLDDLMALFSSLNYDYEAWQRGHRAVPRLTFNHVSKHWQQSSHNLPVNVKKEVFFRLMAPLILRANEEVLLTRKFIQDARADDSNLIILANRYRVTKDNQQPLTDEQRTQLLVNVDIVPPSLVLAQGAEESGWGTSRFTLEGNAFFGQWDFSGNGMVPKQQRKELGNYGIARFDSPLDSVKGYLFNLNTNPAYQAMRQYRAELRAQDKPITGLELATTLDKYSERGQAYIDSIQGMIRYNHLELVDETYLSDDAPLHLIPQGD</sequence>
<keyword evidence="4" id="KW-1185">Reference proteome</keyword>
<dbReference type="PANTHER" id="PTHR40572">
    <property type="entry name" value="PROTEIN BAX"/>
    <property type="match status" value="1"/>
</dbReference>
<dbReference type="OrthoDB" id="9788155at2"/>
<name>A0A411PN22_9GAMM</name>
<dbReference type="InterPro" id="IPR053195">
    <property type="entry name" value="Bax-like"/>
</dbReference>
<dbReference type="InterPro" id="IPR002901">
    <property type="entry name" value="MGlyc_endo_b_GlcNAc-like_dom"/>
</dbReference>
<feature type="region of interest" description="Disordered" evidence="1">
    <location>
        <begin position="1"/>
        <end position="66"/>
    </location>
</feature>
<feature type="domain" description="Mannosyl-glycoprotein endo-beta-N-acetylglucosamidase-like" evidence="2">
    <location>
        <begin position="226"/>
        <end position="348"/>
    </location>
</feature>
<protein>
    <submittedName>
        <fullName evidence="3">Glucosaminidase</fullName>
    </submittedName>
</protein>
<feature type="compositionally biased region" description="Polar residues" evidence="1">
    <location>
        <begin position="32"/>
        <end position="41"/>
    </location>
</feature>
<dbReference type="GO" id="GO:0004040">
    <property type="term" value="F:amidase activity"/>
    <property type="evidence" value="ECO:0007669"/>
    <property type="project" value="InterPro"/>
</dbReference>
<dbReference type="KEGG" id="smai:EXU30_15225"/>
<evidence type="ECO:0000313" key="4">
    <source>
        <dbReference type="Proteomes" id="UP000291106"/>
    </source>
</evidence>
<dbReference type="PANTHER" id="PTHR40572:SF1">
    <property type="entry name" value="PROTEIN BAX"/>
    <property type="match status" value="1"/>
</dbReference>
<evidence type="ECO:0000256" key="1">
    <source>
        <dbReference type="SAM" id="MobiDB-lite"/>
    </source>
</evidence>
<evidence type="ECO:0000259" key="2">
    <source>
        <dbReference type="Pfam" id="PF01832"/>
    </source>
</evidence>
<accession>A0A411PN22</accession>
<organism evidence="3 4">
    <name type="scientific">Shewanella maritima</name>
    <dbReference type="NCBI Taxonomy" id="2520507"/>
    <lineage>
        <taxon>Bacteria</taxon>
        <taxon>Pseudomonadati</taxon>
        <taxon>Pseudomonadota</taxon>
        <taxon>Gammaproteobacteria</taxon>
        <taxon>Alteromonadales</taxon>
        <taxon>Shewanellaceae</taxon>
        <taxon>Shewanella</taxon>
    </lineage>
</organism>
<dbReference type="AlphaFoldDB" id="A0A411PN22"/>
<reference evidence="3 4" key="1">
    <citation type="submission" date="2019-02" db="EMBL/GenBank/DDBJ databases">
        <title>Shewanella sp. D4-2 isolated from Dokdo Island.</title>
        <authorList>
            <person name="Baek K."/>
        </authorList>
    </citation>
    <scope>NUCLEOTIDE SEQUENCE [LARGE SCALE GENOMIC DNA]</scope>
    <source>
        <strain evidence="3 4">D4-2</strain>
    </source>
</reference>